<proteinExistence type="predicted"/>
<gene>
    <name evidence="2" type="ORF">HMPREF1313_1171</name>
</gene>
<organism evidence="2 3">
    <name type="scientific">Bifidobacterium longum subsp. longum 1-6B</name>
    <dbReference type="NCBI Taxonomy" id="1161744"/>
    <lineage>
        <taxon>Bacteria</taxon>
        <taxon>Bacillati</taxon>
        <taxon>Actinomycetota</taxon>
        <taxon>Actinomycetes</taxon>
        <taxon>Bifidobacteriales</taxon>
        <taxon>Bifidobacteriaceae</taxon>
        <taxon>Bifidobacterium</taxon>
    </lineage>
</organism>
<sequence>MPRCVTPSVGSARACSLVAEHYFRFMFVFGRFRPSAYTVGYVCTPQESGTRPRPGAGEPDCGFGSGR</sequence>
<dbReference type="AlphaFoldDB" id="A0AA87IJB8"/>
<name>A0AA87IJB8_BIFLL</name>
<dbReference type="Proteomes" id="UP000006410">
    <property type="component" value="Unassembled WGS sequence"/>
</dbReference>
<dbReference type="EMBL" id="AJTF01000056">
    <property type="protein sequence ID" value="EIJ26772.1"/>
    <property type="molecule type" value="Genomic_DNA"/>
</dbReference>
<comment type="caution">
    <text evidence="2">The sequence shown here is derived from an EMBL/GenBank/DDBJ whole genome shotgun (WGS) entry which is preliminary data.</text>
</comment>
<protein>
    <submittedName>
        <fullName evidence="2">Uncharacterized protein</fullName>
    </submittedName>
</protein>
<evidence type="ECO:0000313" key="2">
    <source>
        <dbReference type="EMBL" id="EIJ26772.1"/>
    </source>
</evidence>
<reference evidence="2 3" key="1">
    <citation type="journal article" date="2013" name="Genome Announc.">
        <title>Draft Genome Sequences of Two Pairs of Human Intestinal Bifidobacterium longum subsp. longum Strains, 44B and 1-6B and 35B and 2-2B, Consecutively Isolated from Two Children after a 5-Year Time Period.</title>
        <authorList>
            <person name="Shkoporov A.N."/>
            <person name="Efimov B.A."/>
            <person name="Khokhlova E.V."/>
            <person name="Chaplin A.V."/>
            <person name="Kafarskaya L.I."/>
            <person name="Durkin A.S."/>
            <person name="McCorrison J."/>
            <person name="Torralba M."/>
            <person name="Gillis M."/>
            <person name="Sutton G."/>
            <person name="Weibel D.B."/>
            <person name="Nelson K.E."/>
            <person name="Smeianov V.V."/>
        </authorList>
    </citation>
    <scope>NUCLEOTIDE SEQUENCE [LARGE SCALE GENOMIC DNA]</scope>
    <source>
        <strain evidence="2 3">1-6B</strain>
    </source>
</reference>
<evidence type="ECO:0000313" key="3">
    <source>
        <dbReference type="Proteomes" id="UP000006410"/>
    </source>
</evidence>
<accession>A0AA87IJB8</accession>
<evidence type="ECO:0000256" key="1">
    <source>
        <dbReference type="SAM" id="MobiDB-lite"/>
    </source>
</evidence>
<feature type="region of interest" description="Disordered" evidence="1">
    <location>
        <begin position="46"/>
        <end position="67"/>
    </location>
</feature>